<dbReference type="NCBIfam" id="TIGR01251">
    <property type="entry name" value="ribP_PPkin"/>
    <property type="match status" value="1"/>
</dbReference>
<feature type="region of interest" description="Disordered" evidence="12">
    <location>
        <begin position="1"/>
        <end position="30"/>
    </location>
</feature>
<sequence length="394" mass="41872">MRRLRCQAGERAVLSPTSAPTNGAVAAPTLTQDPLPTLSYAAGATKRPVLIPPNWEASAKPQPPAAPAPRAQVPEAALPESRLRIFSGTINQALSEEVVHYLGLDLGSINIKRFADGEIYCQIGESIRGCDVFLIQPTAPPVNDALVELLITIDACRRASARSITAVLPYFGYARADRKTAGRESIAAKLTANILTTAGADRVLTIDLHSAQCVGYFDIPVDHIHGDSVILDYLSSKRIGTGDLVVVSPDVGGVARARAFAKKLNDAPLAIVDKRRSAHNVSEVMNVIGDVRGKVAVLVDDMIDTAGTITNAARVLLAEGAREVFACATHAVFSPPAVERLSSGVFSEVIVTNTIPMSPERNFPELTVLSVANLLGEAIWRVYNSASVQSIRGD</sequence>
<dbReference type="GO" id="GO:0000287">
    <property type="term" value="F:magnesium ion binding"/>
    <property type="evidence" value="ECO:0007669"/>
    <property type="project" value="InterPro"/>
</dbReference>
<dbReference type="GO" id="GO:0005524">
    <property type="term" value="F:ATP binding"/>
    <property type="evidence" value="ECO:0007669"/>
    <property type="project" value="UniProtKB-KW"/>
</dbReference>
<evidence type="ECO:0000256" key="1">
    <source>
        <dbReference type="ARBA" id="ARBA00006478"/>
    </source>
</evidence>
<dbReference type="Proteomes" id="UP001255856">
    <property type="component" value="Unassembled WGS sequence"/>
</dbReference>
<name>A0AAD9MM34_PROWI</name>
<dbReference type="NCBIfam" id="NF002758">
    <property type="entry name" value="PRK02812.1"/>
    <property type="match status" value="1"/>
</dbReference>
<dbReference type="Gene3D" id="3.40.50.2020">
    <property type="match status" value="2"/>
</dbReference>
<accession>A0AAD9MM34</accession>
<keyword evidence="3" id="KW-0963">Cytoplasm</keyword>
<keyword evidence="6" id="KW-0545">Nucleotide biosynthesis</keyword>
<dbReference type="GO" id="GO:0006164">
    <property type="term" value="P:purine nucleotide biosynthetic process"/>
    <property type="evidence" value="ECO:0007669"/>
    <property type="project" value="TreeGrafter"/>
</dbReference>
<dbReference type="Pfam" id="PF14572">
    <property type="entry name" value="Pribosyl_synth"/>
    <property type="match status" value="1"/>
</dbReference>
<comment type="caution">
    <text evidence="14">The sequence shown here is derived from an EMBL/GenBank/DDBJ whole genome shotgun (WGS) entry which is preliminary data.</text>
</comment>
<dbReference type="GO" id="GO:0002189">
    <property type="term" value="C:ribose phosphate diphosphokinase complex"/>
    <property type="evidence" value="ECO:0007669"/>
    <property type="project" value="TreeGrafter"/>
</dbReference>
<dbReference type="GO" id="GO:0016301">
    <property type="term" value="F:kinase activity"/>
    <property type="evidence" value="ECO:0007669"/>
    <property type="project" value="UniProtKB-KW"/>
</dbReference>
<dbReference type="PANTHER" id="PTHR10210:SF41">
    <property type="entry name" value="RIBOSE-PHOSPHATE PYROPHOSPHOKINASE 1, CHLOROPLASTIC"/>
    <property type="match status" value="1"/>
</dbReference>
<comment type="catalytic activity">
    <reaction evidence="11">
        <text>D-ribose 5-phosphate + ATP = 5-phospho-alpha-D-ribose 1-diphosphate + AMP + H(+)</text>
        <dbReference type="Rhea" id="RHEA:15609"/>
        <dbReference type="ChEBI" id="CHEBI:15378"/>
        <dbReference type="ChEBI" id="CHEBI:30616"/>
        <dbReference type="ChEBI" id="CHEBI:58017"/>
        <dbReference type="ChEBI" id="CHEBI:78346"/>
        <dbReference type="ChEBI" id="CHEBI:456215"/>
        <dbReference type="EC" id="2.7.6.1"/>
    </reaction>
</comment>
<dbReference type="InterPro" id="IPR029099">
    <property type="entry name" value="Pribosyltran_N"/>
</dbReference>
<evidence type="ECO:0000256" key="5">
    <source>
        <dbReference type="ARBA" id="ARBA00022723"/>
    </source>
</evidence>
<evidence type="ECO:0000256" key="8">
    <source>
        <dbReference type="ARBA" id="ARBA00022777"/>
    </source>
</evidence>
<dbReference type="InterPro" id="IPR000836">
    <property type="entry name" value="PRTase_dom"/>
</dbReference>
<reference evidence="14" key="1">
    <citation type="submission" date="2021-01" db="EMBL/GenBank/DDBJ databases">
        <authorList>
            <person name="Eckstrom K.M.E."/>
        </authorList>
    </citation>
    <scope>NUCLEOTIDE SEQUENCE</scope>
    <source>
        <strain evidence="14">UVCC 0001</strain>
    </source>
</reference>
<dbReference type="HAMAP" id="MF_00583_B">
    <property type="entry name" value="RibP_PPkinase_B"/>
    <property type="match status" value="1"/>
</dbReference>
<evidence type="ECO:0000313" key="14">
    <source>
        <dbReference type="EMBL" id="KAK2079083.1"/>
    </source>
</evidence>
<dbReference type="SMART" id="SM01400">
    <property type="entry name" value="Pribosyltran_N"/>
    <property type="match status" value="1"/>
</dbReference>
<organism evidence="14 15">
    <name type="scientific">Prototheca wickerhamii</name>
    <dbReference type="NCBI Taxonomy" id="3111"/>
    <lineage>
        <taxon>Eukaryota</taxon>
        <taxon>Viridiplantae</taxon>
        <taxon>Chlorophyta</taxon>
        <taxon>core chlorophytes</taxon>
        <taxon>Trebouxiophyceae</taxon>
        <taxon>Chlorellales</taxon>
        <taxon>Chlorellaceae</taxon>
        <taxon>Prototheca</taxon>
    </lineage>
</organism>
<evidence type="ECO:0000256" key="9">
    <source>
        <dbReference type="ARBA" id="ARBA00022840"/>
    </source>
</evidence>
<comment type="similarity">
    <text evidence="1">Belongs to the ribose-phosphate pyrophosphokinase family.</text>
</comment>
<feature type="domain" description="Ribose-phosphate pyrophosphokinase N-terminal" evidence="13">
    <location>
        <begin position="84"/>
        <end position="199"/>
    </location>
</feature>
<evidence type="ECO:0000256" key="10">
    <source>
        <dbReference type="ARBA" id="ARBA00022842"/>
    </source>
</evidence>
<dbReference type="EMBL" id="JASFZW010000003">
    <property type="protein sequence ID" value="KAK2079083.1"/>
    <property type="molecule type" value="Genomic_DNA"/>
</dbReference>
<keyword evidence="8" id="KW-0418">Kinase</keyword>
<proteinExistence type="inferred from homology"/>
<dbReference type="InterPro" id="IPR037515">
    <property type="entry name" value="Rib-P_diPkinase_bac"/>
</dbReference>
<protein>
    <recommendedName>
        <fullName evidence="2">ribose-phosphate diphosphokinase</fullName>
        <ecNumber evidence="2">2.7.6.1</ecNumber>
    </recommendedName>
</protein>
<dbReference type="Pfam" id="PF13793">
    <property type="entry name" value="Pribosyltran_N"/>
    <property type="match status" value="1"/>
</dbReference>
<keyword evidence="10" id="KW-0460">Magnesium</keyword>
<dbReference type="InterPro" id="IPR029057">
    <property type="entry name" value="PRTase-like"/>
</dbReference>
<dbReference type="EC" id="2.7.6.1" evidence="2"/>
<dbReference type="FunFam" id="3.40.50.2020:FF:000002">
    <property type="entry name" value="Ribose-phosphate pyrophosphokinase"/>
    <property type="match status" value="1"/>
</dbReference>
<evidence type="ECO:0000313" key="15">
    <source>
        <dbReference type="Proteomes" id="UP001255856"/>
    </source>
</evidence>
<evidence type="ECO:0000256" key="12">
    <source>
        <dbReference type="SAM" id="MobiDB-lite"/>
    </source>
</evidence>
<evidence type="ECO:0000256" key="2">
    <source>
        <dbReference type="ARBA" id="ARBA00013247"/>
    </source>
</evidence>
<keyword evidence="5" id="KW-0479">Metal-binding</keyword>
<evidence type="ECO:0000256" key="11">
    <source>
        <dbReference type="ARBA" id="ARBA00049535"/>
    </source>
</evidence>
<dbReference type="InterPro" id="IPR005946">
    <property type="entry name" value="Rib-P_diPkinase"/>
</dbReference>
<dbReference type="CDD" id="cd06223">
    <property type="entry name" value="PRTases_typeI"/>
    <property type="match status" value="1"/>
</dbReference>
<evidence type="ECO:0000256" key="7">
    <source>
        <dbReference type="ARBA" id="ARBA00022741"/>
    </source>
</evidence>
<dbReference type="GO" id="GO:0005737">
    <property type="term" value="C:cytoplasm"/>
    <property type="evidence" value="ECO:0007669"/>
    <property type="project" value="TreeGrafter"/>
</dbReference>
<dbReference type="NCBIfam" id="NF002320">
    <property type="entry name" value="PRK01259.1"/>
    <property type="match status" value="1"/>
</dbReference>
<dbReference type="GO" id="GO:0006015">
    <property type="term" value="P:5-phosphoribose 1-diphosphate biosynthetic process"/>
    <property type="evidence" value="ECO:0007669"/>
    <property type="project" value="TreeGrafter"/>
</dbReference>
<dbReference type="AlphaFoldDB" id="A0AAD9MM34"/>
<dbReference type="FunFam" id="3.40.50.2020:FF:000007">
    <property type="entry name" value="Ribose-phosphate pyrophosphokinase"/>
    <property type="match status" value="1"/>
</dbReference>
<dbReference type="SUPFAM" id="SSF53271">
    <property type="entry name" value="PRTase-like"/>
    <property type="match status" value="1"/>
</dbReference>
<evidence type="ECO:0000256" key="4">
    <source>
        <dbReference type="ARBA" id="ARBA00022679"/>
    </source>
</evidence>
<keyword evidence="15" id="KW-1185">Reference proteome</keyword>
<keyword evidence="7" id="KW-0547">Nucleotide-binding</keyword>
<keyword evidence="4" id="KW-0808">Transferase</keyword>
<dbReference type="GO" id="GO:0004749">
    <property type="term" value="F:ribose phosphate diphosphokinase activity"/>
    <property type="evidence" value="ECO:0007669"/>
    <property type="project" value="UniProtKB-EC"/>
</dbReference>
<evidence type="ECO:0000259" key="13">
    <source>
        <dbReference type="Pfam" id="PF13793"/>
    </source>
</evidence>
<dbReference type="PANTHER" id="PTHR10210">
    <property type="entry name" value="RIBOSE-PHOSPHATE DIPHOSPHOKINASE FAMILY MEMBER"/>
    <property type="match status" value="1"/>
</dbReference>
<evidence type="ECO:0000256" key="3">
    <source>
        <dbReference type="ARBA" id="ARBA00022490"/>
    </source>
</evidence>
<gene>
    <name evidence="14" type="ORF">QBZ16_002773</name>
</gene>
<evidence type="ECO:0000256" key="6">
    <source>
        <dbReference type="ARBA" id="ARBA00022727"/>
    </source>
</evidence>
<keyword evidence="9" id="KW-0067">ATP-binding</keyword>